<keyword evidence="3" id="KW-0560">Oxidoreductase</keyword>
<proteinExistence type="inferred from homology"/>
<evidence type="ECO:0000313" key="6">
    <source>
        <dbReference type="Proteomes" id="UP001472677"/>
    </source>
</evidence>
<dbReference type="InterPro" id="IPR027443">
    <property type="entry name" value="IPNS-like_sf"/>
</dbReference>
<evidence type="ECO:0000256" key="1">
    <source>
        <dbReference type="ARBA" id="ARBA00022723"/>
    </source>
</evidence>
<dbReference type="PANTHER" id="PTHR47990">
    <property type="entry name" value="2-OXOGLUTARATE (2OG) AND FE(II)-DEPENDENT OXYGENASE SUPERFAMILY PROTEIN-RELATED"/>
    <property type="match status" value="1"/>
</dbReference>
<name>A0ABR2AS21_9ROSI</name>
<comment type="similarity">
    <text evidence="3">Belongs to the iron/ascorbate-dependent oxidoreductase family.</text>
</comment>
<evidence type="ECO:0000256" key="2">
    <source>
        <dbReference type="ARBA" id="ARBA00023004"/>
    </source>
</evidence>
<evidence type="ECO:0000256" key="3">
    <source>
        <dbReference type="RuleBase" id="RU003682"/>
    </source>
</evidence>
<evidence type="ECO:0000259" key="4">
    <source>
        <dbReference type="PROSITE" id="PS51471"/>
    </source>
</evidence>
<gene>
    <name evidence="5" type="ORF">V6N12_021141</name>
</gene>
<sequence length="308" mass="35248">MEMGGLPVIDFSNQHLKPGSPDWDSVRTQVRQALEEYGCFEALYKKASSELRKAVFEGLEKLFELPLETKMKNVSDNPSHAYIAPHPNAPLYESIGIEDPNVAQNVESLTNSFWPHGNMTFSESVGCVVEQMSEVDRMVRRMILESFGVEKYMDEHMNSTRYLLRAMKYTAPNTSEKKLGSKDHTDKNIVTVLCQGIQGLEIQLKNGEWITAKPHSLTVFIGDSFYAWLNGRLHTPYHRVMMKGNEARYSFGLFSNPKKGYIIKAPQELIDEQHPLLFKPFDFYDFLQFFHSDAARKSQSAFHTFCAI</sequence>
<dbReference type="InterPro" id="IPR005123">
    <property type="entry name" value="Oxoglu/Fe-dep_dioxygenase_dom"/>
</dbReference>
<evidence type="ECO:0000313" key="5">
    <source>
        <dbReference type="EMBL" id="KAK8496816.1"/>
    </source>
</evidence>
<dbReference type="InterPro" id="IPR026992">
    <property type="entry name" value="DIOX_N"/>
</dbReference>
<dbReference type="Proteomes" id="UP001472677">
    <property type="component" value="Unassembled WGS sequence"/>
</dbReference>
<reference evidence="5 6" key="1">
    <citation type="journal article" date="2024" name="G3 (Bethesda)">
        <title>Genome assembly of Hibiscus sabdariffa L. provides insights into metabolisms of medicinal natural products.</title>
        <authorList>
            <person name="Kim T."/>
        </authorList>
    </citation>
    <scope>NUCLEOTIDE SEQUENCE [LARGE SCALE GENOMIC DNA]</scope>
    <source>
        <strain evidence="5">TK-2024</strain>
        <tissue evidence="5">Old leaves</tissue>
    </source>
</reference>
<keyword evidence="1 3" id="KW-0479">Metal-binding</keyword>
<dbReference type="Gene3D" id="2.60.120.330">
    <property type="entry name" value="B-lactam Antibiotic, Isopenicillin N Synthase, Chain"/>
    <property type="match status" value="1"/>
</dbReference>
<dbReference type="Pfam" id="PF03171">
    <property type="entry name" value="2OG-FeII_Oxy"/>
    <property type="match status" value="1"/>
</dbReference>
<keyword evidence="6" id="KW-1185">Reference proteome</keyword>
<feature type="domain" description="Fe2OG dioxygenase" evidence="4">
    <location>
        <begin position="160"/>
        <end position="257"/>
    </location>
</feature>
<protein>
    <recommendedName>
        <fullName evidence="4">Fe2OG dioxygenase domain-containing protein</fullName>
    </recommendedName>
</protein>
<dbReference type="EMBL" id="JBBPBM010000345">
    <property type="protein sequence ID" value="KAK8496816.1"/>
    <property type="molecule type" value="Genomic_DNA"/>
</dbReference>
<keyword evidence="2 3" id="KW-0408">Iron</keyword>
<organism evidence="5 6">
    <name type="scientific">Hibiscus sabdariffa</name>
    <name type="common">roselle</name>
    <dbReference type="NCBI Taxonomy" id="183260"/>
    <lineage>
        <taxon>Eukaryota</taxon>
        <taxon>Viridiplantae</taxon>
        <taxon>Streptophyta</taxon>
        <taxon>Embryophyta</taxon>
        <taxon>Tracheophyta</taxon>
        <taxon>Spermatophyta</taxon>
        <taxon>Magnoliopsida</taxon>
        <taxon>eudicotyledons</taxon>
        <taxon>Gunneridae</taxon>
        <taxon>Pentapetalae</taxon>
        <taxon>rosids</taxon>
        <taxon>malvids</taxon>
        <taxon>Malvales</taxon>
        <taxon>Malvaceae</taxon>
        <taxon>Malvoideae</taxon>
        <taxon>Hibiscus</taxon>
    </lineage>
</organism>
<dbReference type="Pfam" id="PF14226">
    <property type="entry name" value="DIOX_N"/>
    <property type="match status" value="1"/>
</dbReference>
<dbReference type="SUPFAM" id="SSF51197">
    <property type="entry name" value="Clavaminate synthase-like"/>
    <property type="match status" value="1"/>
</dbReference>
<dbReference type="PROSITE" id="PS51471">
    <property type="entry name" value="FE2OG_OXY"/>
    <property type="match status" value="1"/>
</dbReference>
<comment type="caution">
    <text evidence="5">The sequence shown here is derived from an EMBL/GenBank/DDBJ whole genome shotgun (WGS) entry which is preliminary data.</text>
</comment>
<dbReference type="InterPro" id="IPR044861">
    <property type="entry name" value="IPNS-like_FE2OG_OXY"/>
</dbReference>
<accession>A0ABR2AS21</accession>
<dbReference type="InterPro" id="IPR050231">
    <property type="entry name" value="Iron_ascorbate_oxido_reductase"/>
</dbReference>